<evidence type="ECO:0000313" key="2">
    <source>
        <dbReference type="Proteomes" id="UP000887574"/>
    </source>
</evidence>
<proteinExistence type="predicted"/>
<feature type="signal peptide" evidence="1">
    <location>
        <begin position="1"/>
        <end position="15"/>
    </location>
</feature>
<protein>
    <submittedName>
        <fullName evidence="3">Uncharacterized protein</fullName>
    </submittedName>
</protein>
<evidence type="ECO:0000313" key="3">
    <source>
        <dbReference type="WBParaSite" id="jg15239"/>
    </source>
</evidence>
<dbReference type="WBParaSite" id="jg15239">
    <property type="protein sequence ID" value="jg15239"/>
    <property type="gene ID" value="jg15239"/>
</dbReference>
<accession>A0A915D2T5</accession>
<keyword evidence="1" id="KW-0732">Signal</keyword>
<sequence length="219" mass="24864">MLLLVCLSLVSVVCSTDQIAFYVVCDNQILPKPLVNVIIEPNQPKYLIKDKTSKPDGLQMLKSELDRPLYTIELSCSSNETKKQKHWIQSPVSKSSITECLHTSPLTINFDVLWMTKAVFSGYIACKTAQKRFLEVEGDVPDKPKVELKEDGKFEIRFKKQLQKEISIKVGCDASAKVKSQIYTLDWPNYSKEHLLFNEVLVLSGDTENSLDYVDKSKV</sequence>
<keyword evidence="2" id="KW-1185">Reference proteome</keyword>
<reference evidence="3" key="1">
    <citation type="submission" date="2022-11" db="UniProtKB">
        <authorList>
            <consortium name="WormBaseParasite"/>
        </authorList>
    </citation>
    <scope>IDENTIFICATION</scope>
</reference>
<dbReference type="Proteomes" id="UP000887574">
    <property type="component" value="Unplaced"/>
</dbReference>
<evidence type="ECO:0000256" key="1">
    <source>
        <dbReference type="SAM" id="SignalP"/>
    </source>
</evidence>
<feature type="chain" id="PRO_5037448038" evidence="1">
    <location>
        <begin position="16"/>
        <end position="219"/>
    </location>
</feature>
<dbReference type="AlphaFoldDB" id="A0A915D2T5"/>
<name>A0A915D2T5_9BILA</name>
<organism evidence="2 3">
    <name type="scientific">Ditylenchus dipsaci</name>
    <dbReference type="NCBI Taxonomy" id="166011"/>
    <lineage>
        <taxon>Eukaryota</taxon>
        <taxon>Metazoa</taxon>
        <taxon>Ecdysozoa</taxon>
        <taxon>Nematoda</taxon>
        <taxon>Chromadorea</taxon>
        <taxon>Rhabditida</taxon>
        <taxon>Tylenchina</taxon>
        <taxon>Tylenchomorpha</taxon>
        <taxon>Sphaerularioidea</taxon>
        <taxon>Anguinidae</taxon>
        <taxon>Anguininae</taxon>
        <taxon>Ditylenchus</taxon>
    </lineage>
</organism>